<dbReference type="EMBL" id="VDBS01000064">
    <property type="protein sequence ID" value="TNB55922.1"/>
    <property type="molecule type" value="Genomic_DNA"/>
</dbReference>
<comment type="caution">
    <text evidence="1">The sequence shown here is derived from an EMBL/GenBank/DDBJ whole genome shotgun (WGS) entry which is preliminary data.</text>
</comment>
<dbReference type="Proteomes" id="UP000321317">
    <property type="component" value="Unassembled WGS sequence"/>
</dbReference>
<dbReference type="EMBL" id="VRMA01000038">
    <property type="protein sequence ID" value="TXK57703.1"/>
    <property type="molecule type" value="Genomic_DNA"/>
</dbReference>
<dbReference type="Proteomes" id="UP000306813">
    <property type="component" value="Unassembled WGS sequence"/>
</dbReference>
<organism evidence="1 3">
    <name type="scientific">Campylobacter helveticus</name>
    <dbReference type="NCBI Taxonomy" id="28898"/>
    <lineage>
        <taxon>Bacteria</taxon>
        <taxon>Pseudomonadati</taxon>
        <taxon>Campylobacterota</taxon>
        <taxon>Epsilonproteobacteria</taxon>
        <taxon>Campylobacterales</taxon>
        <taxon>Campylobacteraceae</taxon>
        <taxon>Campylobacter</taxon>
    </lineage>
</organism>
<gene>
    <name evidence="1" type="ORF">FDW42_08385</name>
    <name evidence="2" type="ORF">FVD16_03880</name>
</gene>
<reference evidence="2 4" key="2">
    <citation type="submission" date="2019-08" db="EMBL/GenBank/DDBJ databases">
        <title>Rapid identification of Enteric Bacteria from Whole Genome Sequences (WGS) using Average Nucleotide Identity (ANI).</title>
        <authorList>
            <person name="Lane C."/>
        </authorList>
    </citation>
    <scope>NUCLEOTIDE SEQUENCE [LARGE SCALE GENOMIC DNA]</scope>
    <source>
        <strain evidence="2 4">D4984</strain>
    </source>
</reference>
<name>A0AAX2UIL8_9BACT</name>
<evidence type="ECO:0000313" key="3">
    <source>
        <dbReference type="Proteomes" id="UP000306813"/>
    </source>
</evidence>
<evidence type="ECO:0000313" key="2">
    <source>
        <dbReference type="EMBL" id="TXK57703.1"/>
    </source>
</evidence>
<dbReference type="GeneID" id="52036946"/>
<accession>A0AAX2UIL8</accession>
<proteinExistence type="predicted"/>
<dbReference type="KEGG" id="chv:CHELV3228_1041"/>
<dbReference type="PROSITE" id="PS51257">
    <property type="entry name" value="PROKAR_LIPOPROTEIN"/>
    <property type="match status" value="1"/>
</dbReference>
<dbReference type="RefSeq" id="WP_082199872.1">
    <property type="nucleotide sequence ID" value="NZ_CAUWMG010000051.1"/>
</dbReference>
<sequence length="105" mass="11839">MKKYIFLVAILGFTMSGCLDNAKSSYKNEVCVASFELLSGVSKCKDGQVLSFQPQRWGNEQLPIIVSTYYCDFNYPIVQNKAGVTCVYKRRFNAEEEGVENNSSK</sequence>
<protein>
    <recommendedName>
        <fullName evidence="5">Lipoprotein</fullName>
    </recommendedName>
</protein>
<dbReference type="AlphaFoldDB" id="A0AAX2UIL8"/>
<evidence type="ECO:0008006" key="5">
    <source>
        <dbReference type="Google" id="ProtNLM"/>
    </source>
</evidence>
<reference evidence="1 3" key="1">
    <citation type="submission" date="2019-05" db="EMBL/GenBank/DDBJ databases">
        <title>Draft genomes of eight strains of Campylobacter helveticus isolated from cats and a dog in New Zealand.</title>
        <authorList>
            <person name="Bojanic K."/>
            <person name="Midwinter A.C."/>
            <person name="Biggs P.J."/>
            <person name="Acke E."/>
            <person name="Cornelius A.J."/>
            <person name="Marshall J.C."/>
        </authorList>
    </citation>
    <scope>NUCLEOTIDE SEQUENCE [LARGE SCALE GENOMIC DNA]</scope>
    <source>
        <strain evidence="1 3">ACP123b</strain>
    </source>
</reference>
<evidence type="ECO:0000313" key="1">
    <source>
        <dbReference type="EMBL" id="TNB55922.1"/>
    </source>
</evidence>
<keyword evidence="4" id="KW-1185">Reference proteome</keyword>
<evidence type="ECO:0000313" key="4">
    <source>
        <dbReference type="Proteomes" id="UP000321317"/>
    </source>
</evidence>